<keyword evidence="4" id="KW-1185">Reference proteome</keyword>
<reference evidence="3 4" key="1">
    <citation type="submission" date="2024-02" db="EMBL/GenBank/DDBJ databases">
        <title>A draft genome for the cacao thread blight pathogen Marasmius crinis-equi.</title>
        <authorList>
            <person name="Cohen S.P."/>
            <person name="Baruah I.K."/>
            <person name="Amoako-Attah I."/>
            <person name="Bukari Y."/>
            <person name="Meinhardt L.W."/>
            <person name="Bailey B.A."/>
        </authorList>
    </citation>
    <scope>NUCLEOTIDE SEQUENCE [LARGE SCALE GENOMIC DNA]</scope>
    <source>
        <strain evidence="3 4">GH-76</strain>
    </source>
</reference>
<feature type="transmembrane region" description="Helical" evidence="2">
    <location>
        <begin position="6"/>
        <end position="22"/>
    </location>
</feature>
<keyword evidence="2" id="KW-0472">Membrane</keyword>
<evidence type="ECO:0000313" key="4">
    <source>
        <dbReference type="Proteomes" id="UP001465976"/>
    </source>
</evidence>
<comment type="caution">
    <text evidence="3">The sequence shown here is derived from an EMBL/GenBank/DDBJ whole genome shotgun (WGS) entry which is preliminary data.</text>
</comment>
<keyword evidence="2" id="KW-0812">Transmembrane</keyword>
<dbReference type="Proteomes" id="UP001465976">
    <property type="component" value="Unassembled WGS sequence"/>
</dbReference>
<evidence type="ECO:0000256" key="2">
    <source>
        <dbReference type="SAM" id="Phobius"/>
    </source>
</evidence>
<dbReference type="EMBL" id="JBAHYK010000297">
    <property type="protein sequence ID" value="KAL0575512.1"/>
    <property type="molecule type" value="Genomic_DNA"/>
</dbReference>
<proteinExistence type="predicted"/>
<keyword evidence="2" id="KW-1133">Transmembrane helix</keyword>
<protein>
    <submittedName>
        <fullName evidence="3">Uncharacterized protein</fullName>
    </submittedName>
</protein>
<feature type="region of interest" description="Disordered" evidence="1">
    <location>
        <begin position="63"/>
        <end position="119"/>
    </location>
</feature>
<name>A0ABR3FJT9_9AGAR</name>
<feature type="compositionally biased region" description="Polar residues" evidence="1">
    <location>
        <begin position="77"/>
        <end position="90"/>
    </location>
</feature>
<gene>
    <name evidence="3" type="ORF">V5O48_006467</name>
</gene>
<evidence type="ECO:0000313" key="3">
    <source>
        <dbReference type="EMBL" id="KAL0575512.1"/>
    </source>
</evidence>
<accession>A0ABR3FJT9</accession>
<evidence type="ECO:0000256" key="1">
    <source>
        <dbReference type="SAM" id="MobiDB-lite"/>
    </source>
</evidence>
<sequence>MVNWYFIGMIFTLLGLFFLHRRQRDIDREKRMQYWREQSAFHQNLNQMRETARASIQSFSGLMANGIGTRSDGSHSPVHQQGTTRSSRSGLRNKMAADDGSSDYDESPLHSPRVSASFR</sequence>
<organism evidence="3 4">
    <name type="scientific">Marasmius crinis-equi</name>
    <dbReference type="NCBI Taxonomy" id="585013"/>
    <lineage>
        <taxon>Eukaryota</taxon>
        <taxon>Fungi</taxon>
        <taxon>Dikarya</taxon>
        <taxon>Basidiomycota</taxon>
        <taxon>Agaricomycotina</taxon>
        <taxon>Agaricomycetes</taxon>
        <taxon>Agaricomycetidae</taxon>
        <taxon>Agaricales</taxon>
        <taxon>Marasmiineae</taxon>
        <taxon>Marasmiaceae</taxon>
        <taxon>Marasmius</taxon>
    </lineage>
</organism>